<evidence type="ECO:0000256" key="1">
    <source>
        <dbReference type="SAM" id="MobiDB-lite"/>
    </source>
</evidence>
<gene>
    <name evidence="3" type="ORF">DFR35_2017</name>
</gene>
<accession>A0A497XFQ4</accession>
<feature type="compositionally biased region" description="Basic and acidic residues" evidence="1">
    <location>
        <begin position="89"/>
        <end position="123"/>
    </location>
</feature>
<keyword evidence="2" id="KW-0732">Signal</keyword>
<dbReference type="RefSeq" id="WP_124962463.1">
    <property type="nucleotide sequence ID" value="NZ_BHVV01000008.1"/>
</dbReference>
<comment type="caution">
    <text evidence="3">The sequence shown here is derived from an EMBL/GenBank/DDBJ whole genome shotgun (WGS) entry which is preliminary data.</text>
</comment>
<dbReference type="AlphaFoldDB" id="A0A497XFQ4"/>
<dbReference type="Proteomes" id="UP000268908">
    <property type="component" value="Unassembled WGS sequence"/>
</dbReference>
<reference evidence="3 4" key="1">
    <citation type="submission" date="2018-10" db="EMBL/GenBank/DDBJ databases">
        <title>Genomic Encyclopedia of Type Strains, Phase IV (KMG-IV): sequencing the most valuable type-strain genomes for metagenomic binning, comparative biology and taxonomic classification.</title>
        <authorList>
            <person name="Goeker M."/>
        </authorList>
    </citation>
    <scope>NUCLEOTIDE SEQUENCE [LARGE SCALE GENOMIC DNA]</scope>
    <source>
        <strain evidence="3 4">DSM 26916</strain>
    </source>
</reference>
<evidence type="ECO:0000313" key="3">
    <source>
        <dbReference type="EMBL" id="RLJ65355.1"/>
    </source>
</evidence>
<keyword evidence="4" id="KW-1185">Reference proteome</keyword>
<feature type="chain" id="PRO_5019847741" description="DUF4124 domain-containing protein" evidence="2">
    <location>
        <begin position="28"/>
        <end position="152"/>
    </location>
</feature>
<evidence type="ECO:0000256" key="2">
    <source>
        <dbReference type="SAM" id="SignalP"/>
    </source>
</evidence>
<dbReference type="EMBL" id="RCCI01000005">
    <property type="protein sequence ID" value="RLJ65355.1"/>
    <property type="molecule type" value="Genomic_DNA"/>
</dbReference>
<evidence type="ECO:0008006" key="5">
    <source>
        <dbReference type="Google" id="ProtNLM"/>
    </source>
</evidence>
<feature type="signal peptide" evidence="2">
    <location>
        <begin position="1"/>
        <end position="27"/>
    </location>
</feature>
<evidence type="ECO:0000313" key="4">
    <source>
        <dbReference type="Proteomes" id="UP000268908"/>
    </source>
</evidence>
<proteinExistence type="predicted"/>
<feature type="compositionally biased region" description="Low complexity" evidence="1">
    <location>
        <begin position="66"/>
        <end position="77"/>
    </location>
</feature>
<name>A0A497XFQ4_9PROT</name>
<protein>
    <recommendedName>
        <fullName evidence="5">DUF4124 domain-containing protein</fullName>
    </recommendedName>
</protein>
<sequence>MLRKVPPRHSCAVLALLAGLVAGPTGAETIYKCRSESGTVGYSATPCRPGTRFEQELDHEVPEPSAPVALPQAPPAAGTDVVPVSADGWPRRPSMEEERLRAAEAAEQARQDAERDRQAEKDPASSLKCIELRRRIGRGGLTLGHAQSEGCL</sequence>
<feature type="region of interest" description="Disordered" evidence="1">
    <location>
        <begin position="56"/>
        <end position="128"/>
    </location>
</feature>
<organism evidence="3 4">
    <name type="scientific">Sulfurisoma sediminicola</name>
    <dbReference type="NCBI Taxonomy" id="1381557"/>
    <lineage>
        <taxon>Bacteria</taxon>
        <taxon>Pseudomonadati</taxon>
        <taxon>Pseudomonadota</taxon>
        <taxon>Betaproteobacteria</taxon>
        <taxon>Nitrosomonadales</taxon>
        <taxon>Sterolibacteriaceae</taxon>
        <taxon>Sulfurisoma</taxon>
    </lineage>
</organism>